<keyword evidence="2" id="KW-1185">Reference proteome</keyword>
<accession>A0ACC2SLP8</accession>
<protein>
    <submittedName>
        <fullName evidence="1">Uncharacterized protein</fullName>
    </submittedName>
</protein>
<sequence>MEMSKYLMDIKHISGKKNVVANGLSRQGAHKSYLMEVLEESYEPKLYAVYCMLTTGKMNVKLPVLKESRYYVILGEAQYRSMRGRIVKVPKIEEHQMILRKVHKGTGHYEILTTADNLREKY</sequence>
<proteinExistence type="predicted"/>
<gene>
    <name evidence="1" type="ORF">DSO57_1001726</name>
</gene>
<evidence type="ECO:0000313" key="2">
    <source>
        <dbReference type="Proteomes" id="UP001165960"/>
    </source>
</evidence>
<organism evidence="1 2">
    <name type="scientific">Entomophthora muscae</name>
    <dbReference type="NCBI Taxonomy" id="34485"/>
    <lineage>
        <taxon>Eukaryota</taxon>
        <taxon>Fungi</taxon>
        <taxon>Fungi incertae sedis</taxon>
        <taxon>Zoopagomycota</taxon>
        <taxon>Entomophthoromycotina</taxon>
        <taxon>Entomophthoromycetes</taxon>
        <taxon>Entomophthorales</taxon>
        <taxon>Entomophthoraceae</taxon>
        <taxon>Entomophthora</taxon>
    </lineage>
</organism>
<dbReference type="EMBL" id="QTSX02004974">
    <property type="protein sequence ID" value="KAJ9063288.1"/>
    <property type="molecule type" value="Genomic_DNA"/>
</dbReference>
<comment type="caution">
    <text evidence="1">The sequence shown here is derived from an EMBL/GenBank/DDBJ whole genome shotgun (WGS) entry which is preliminary data.</text>
</comment>
<evidence type="ECO:0000313" key="1">
    <source>
        <dbReference type="EMBL" id="KAJ9063288.1"/>
    </source>
</evidence>
<dbReference type="Proteomes" id="UP001165960">
    <property type="component" value="Unassembled WGS sequence"/>
</dbReference>
<reference evidence="1" key="1">
    <citation type="submission" date="2022-04" db="EMBL/GenBank/DDBJ databases">
        <title>Genome of the entomopathogenic fungus Entomophthora muscae.</title>
        <authorList>
            <person name="Elya C."/>
            <person name="Lovett B.R."/>
            <person name="Lee E."/>
            <person name="Macias A.M."/>
            <person name="Hajek A.E."/>
            <person name="De Bivort B.L."/>
            <person name="Kasson M.T."/>
            <person name="De Fine Licht H.H."/>
            <person name="Stajich J.E."/>
        </authorList>
    </citation>
    <scope>NUCLEOTIDE SEQUENCE</scope>
    <source>
        <strain evidence="1">Berkeley</strain>
    </source>
</reference>
<name>A0ACC2SLP8_9FUNG</name>